<keyword evidence="3" id="KW-1185">Reference proteome</keyword>
<dbReference type="PANTHER" id="PTHR46637">
    <property type="entry name" value="TIS1421-TRANSPOSASE PROTEIN A"/>
    <property type="match status" value="1"/>
</dbReference>
<dbReference type="PANTHER" id="PTHR46637:SF1">
    <property type="entry name" value="BLL5188 PROTEIN"/>
    <property type="match status" value="1"/>
</dbReference>
<reference evidence="2 3" key="1">
    <citation type="submission" date="2013-08" db="EMBL/GenBank/DDBJ databases">
        <title>The genome sequence of Skermanella stibiiresistens.</title>
        <authorList>
            <person name="Zhu W."/>
            <person name="Wang G."/>
        </authorList>
    </citation>
    <scope>NUCLEOTIDE SEQUENCE [LARGE SCALE GENOMIC DNA]</scope>
    <source>
        <strain evidence="2 3">SB22</strain>
    </source>
</reference>
<sequence>MFWLDNAAWPVIEPHLPKNQPGARRVDDRRIISGIIHVPKSGCRWKDFRRVANRYDKLARNHEANLAIATIVAYCL</sequence>
<proteinExistence type="predicted"/>
<dbReference type="InterPro" id="IPR025161">
    <property type="entry name" value="IS402-like_dom"/>
</dbReference>
<dbReference type="Proteomes" id="UP000019486">
    <property type="component" value="Unassembled WGS sequence"/>
</dbReference>
<protein>
    <submittedName>
        <fullName evidence="2">Transposase</fullName>
    </submittedName>
</protein>
<dbReference type="InterPro" id="IPR052909">
    <property type="entry name" value="Transposase_6_like"/>
</dbReference>
<feature type="domain" description="Insertion element IS402-like" evidence="1">
    <location>
        <begin position="4"/>
        <end position="48"/>
    </location>
</feature>
<dbReference type="STRING" id="1385369.N825_18560"/>
<name>W9H7B6_9PROT</name>
<dbReference type="PATRIC" id="fig|1385369.3.peg.638"/>
<dbReference type="Pfam" id="PF13340">
    <property type="entry name" value="DUF4096"/>
    <property type="match status" value="1"/>
</dbReference>
<accession>W9H7B6</accession>
<dbReference type="EMBL" id="AVFL01000002">
    <property type="protein sequence ID" value="EWY41954.1"/>
    <property type="molecule type" value="Genomic_DNA"/>
</dbReference>
<comment type="caution">
    <text evidence="2">The sequence shown here is derived from an EMBL/GenBank/DDBJ whole genome shotgun (WGS) entry which is preliminary data.</text>
</comment>
<organism evidence="2 3">
    <name type="scientific">Skermanella stibiiresistens SB22</name>
    <dbReference type="NCBI Taxonomy" id="1385369"/>
    <lineage>
        <taxon>Bacteria</taxon>
        <taxon>Pseudomonadati</taxon>
        <taxon>Pseudomonadota</taxon>
        <taxon>Alphaproteobacteria</taxon>
        <taxon>Rhodospirillales</taxon>
        <taxon>Azospirillaceae</taxon>
        <taxon>Skermanella</taxon>
    </lineage>
</organism>
<gene>
    <name evidence="2" type="ORF">N825_18560</name>
</gene>
<evidence type="ECO:0000313" key="3">
    <source>
        <dbReference type="Proteomes" id="UP000019486"/>
    </source>
</evidence>
<dbReference type="AlphaFoldDB" id="W9H7B6"/>
<evidence type="ECO:0000259" key="1">
    <source>
        <dbReference type="Pfam" id="PF13340"/>
    </source>
</evidence>
<evidence type="ECO:0000313" key="2">
    <source>
        <dbReference type="EMBL" id="EWY41954.1"/>
    </source>
</evidence>